<evidence type="ECO:0000313" key="3">
    <source>
        <dbReference type="Proteomes" id="UP000756921"/>
    </source>
</evidence>
<keyword evidence="3" id="KW-1185">Reference proteome</keyword>
<dbReference type="Proteomes" id="UP000756921">
    <property type="component" value="Unassembled WGS sequence"/>
</dbReference>
<feature type="region of interest" description="Disordered" evidence="1">
    <location>
        <begin position="82"/>
        <end position="172"/>
    </location>
</feature>
<sequence>MDLQDCFDVVATQGAFLIPRARTPVFQQTCDDSFVARLERELHAVFTEQICRMKMYHGAADEWRMGHTPPEIREQRAAELKAQEEFEGQTSDTGSDNTEFGVTDTEVSPRNPVIADKTRRARKHRKSRQIEWLPSPPPSADSSLDISCTRKRRRTSEGDDEDAERFAGENSYSNEEVFPARKTALHNTSQQKNWKRRRVLEAGDREMVNVGRLGEDWASTARAAAAPSSHVWKGRLRPRPKLPSTTTISLNNAKT</sequence>
<protein>
    <submittedName>
        <fullName evidence="2">Uncharacterized protein</fullName>
    </submittedName>
</protein>
<gene>
    <name evidence="2" type="ORF">PMIN01_11773</name>
</gene>
<reference evidence="2" key="1">
    <citation type="journal article" date="2020" name="Mol. Plant Microbe Interact.">
        <title>Genome Sequence of the Biocontrol Agent Coniothyrium minitans strain Conio (IMI 134523).</title>
        <authorList>
            <person name="Patel D."/>
            <person name="Shittu T.A."/>
            <person name="Baroncelli R."/>
            <person name="Muthumeenakshi S."/>
            <person name="Osborne T.H."/>
            <person name="Janganan T.K."/>
            <person name="Sreenivasaprasad S."/>
        </authorList>
    </citation>
    <scope>NUCLEOTIDE SEQUENCE</scope>
    <source>
        <strain evidence="2">Conio</strain>
    </source>
</reference>
<proteinExistence type="predicted"/>
<organism evidence="2 3">
    <name type="scientific">Paraphaeosphaeria minitans</name>
    <dbReference type="NCBI Taxonomy" id="565426"/>
    <lineage>
        <taxon>Eukaryota</taxon>
        <taxon>Fungi</taxon>
        <taxon>Dikarya</taxon>
        <taxon>Ascomycota</taxon>
        <taxon>Pezizomycotina</taxon>
        <taxon>Dothideomycetes</taxon>
        <taxon>Pleosporomycetidae</taxon>
        <taxon>Pleosporales</taxon>
        <taxon>Massarineae</taxon>
        <taxon>Didymosphaeriaceae</taxon>
        <taxon>Paraphaeosphaeria</taxon>
    </lineage>
</organism>
<dbReference type="OrthoDB" id="3941875at2759"/>
<evidence type="ECO:0000313" key="2">
    <source>
        <dbReference type="EMBL" id="KAF9729840.1"/>
    </source>
</evidence>
<dbReference type="AlphaFoldDB" id="A0A9P6G7G4"/>
<feature type="compositionally biased region" description="Polar residues" evidence="1">
    <location>
        <begin position="243"/>
        <end position="255"/>
    </location>
</feature>
<feature type="compositionally biased region" description="Polar residues" evidence="1">
    <location>
        <begin position="88"/>
        <end position="108"/>
    </location>
</feature>
<feature type="region of interest" description="Disordered" evidence="1">
    <location>
        <begin position="222"/>
        <end position="255"/>
    </location>
</feature>
<comment type="caution">
    <text evidence="2">The sequence shown here is derived from an EMBL/GenBank/DDBJ whole genome shotgun (WGS) entry which is preliminary data.</text>
</comment>
<accession>A0A9P6G7G4</accession>
<evidence type="ECO:0000256" key="1">
    <source>
        <dbReference type="SAM" id="MobiDB-lite"/>
    </source>
</evidence>
<name>A0A9P6G7G4_9PLEO</name>
<dbReference type="EMBL" id="WJXW01000015">
    <property type="protein sequence ID" value="KAF9729840.1"/>
    <property type="molecule type" value="Genomic_DNA"/>
</dbReference>